<keyword evidence="2" id="KW-0732">Signal</keyword>
<evidence type="ECO:0000313" key="3">
    <source>
        <dbReference type="EMBL" id="MBC2601615.1"/>
    </source>
</evidence>
<dbReference type="NCBIfam" id="TIGR02595">
    <property type="entry name" value="PEP_CTERM"/>
    <property type="match status" value="1"/>
</dbReference>
<dbReference type="InterPro" id="IPR013424">
    <property type="entry name" value="Ice-binding_C"/>
</dbReference>
<feature type="transmembrane region" description="Helical" evidence="1">
    <location>
        <begin position="242"/>
        <end position="259"/>
    </location>
</feature>
<keyword evidence="1" id="KW-1133">Transmembrane helix</keyword>
<sequence length="264" mass="27662">MKTISLTLLATGIAAYSLCAQNILINFGSGTGNSPRVYTGTNSPGHNAGELSGTNWINLFQDTASGIEDEFGNATNLAIDFGTTTTDTGTTLNYSAATKSANYSVESAVDQDLKNLFDTNLGEGNAVRDGSGSPGIGLSISGLDAGEYRFYVTSFRGDTEANARTDFDIYAGSSNDAITDFSDYSVGTIFNSTTVSGWSYGDNYLSGTFTIDGTNDTFSLLSNSNSYIGVLTSLEIVSVPEPGTYAAMIGGIALLLVATRRRRA</sequence>
<reference evidence="3 4" key="1">
    <citation type="submission" date="2020-07" db="EMBL/GenBank/DDBJ databases">
        <authorList>
            <person name="Feng X."/>
        </authorList>
    </citation>
    <scope>NUCLEOTIDE SEQUENCE [LARGE SCALE GENOMIC DNA]</scope>
    <source>
        <strain evidence="3 4">JCM14086</strain>
    </source>
</reference>
<dbReference type="EMBL" id="JACHVA010000055">
    <property type="protein sequence ID" value="MBC2601615.1"/>
    <property type="molecule type" value="Genomic_DNA"/>
</dbReference>
<organism evidence="3 4">
    <name type="scientific">Puniceicoccus vermicola</name>
    <dbReference type="NCBI Taxonomy" id="388746"/>
    <lineage>
        <taxon>Bacteria</taxon>
        <taxon>Pseudomonadati</taxon>
        <taxon>Verrucomicrobiota</taxon>
        <taxon>Opitutia</taxon>
        <taxon>Puniceicoccales</taxon>
        <taxon>Puniceicoccaceae</taxon>
        <taxon>Puniceicoccus</taxon>
    </lineage>
</organism>
<dbReference type="Proteomes" id="UP000525652">
    <property type="component" value="Unassembled WGS sequence"/>
</dbReference>
<keyword evidence="1" id="KW-0472">Membrane</keyword>
<dbReference type="RefSeq" id="WP_185692348.1">
    <property type="nucleotide sequence ID" value="NZ_JACHVA010000055.1"/>
</dbReference>
<feature type="signal peptide" evidence="2">
    <location>
        <begin position="1"/>
        <end position="20"/>
    </location>
</feature>
<proteinExistence type="predicted"/>
<accession>A0A7X1AX35</accession>
<dbReference type="AlphaFoldDB" id="A0A7X1AX35"/>
<evidence type="ECO:0000313" key="4">
    <source>
        <dbReference type="Proteomes" id="UP000525652"/>
    </source>
</evidence>
<protein>
    <submittedName>
        <fullName evidence="3">PEP-CTERM sorting domain-containing protein</fullName>
    </submittedName>
</protein>
<name>A0A7X1AX35_9BACT</name>
<gene>
    <name evidence="3" type="ORF">H5P30_07475</name>
</gene>
<evidence type="ECO:0000256" key="2">
    <source>
        <dbReference type="SAM" id="SignalP"/>
    </source>
</evidence>
<comment type="caution">
    <text evidence="3">The sequence shown here is derived from an EMBL/GenBank/DDBJ whole genome shotgun (WGS) entry which is preliminary data.</text>
</comment>
<keyword evidence="1" id="KW-0812">Transmembrane</keyword>
<evidence type="ECO:0000256" key="1">
    <source>
        <dbReference type="SAM" id="Phobius"/>
    </source>
</evidence>
<keyword evidence="4" id="KW-1185">Reference proteome</keyword>
<feature type="chain" id="PRO_5031422700" evidence="2">
    <location>
        <begin position="21"/>
        <end position="264"/>
    </location>
</feature>